<dbReference type="Pfam" id="PF08240">
    <property type="entry name" value="ADH_N"/>
    <property type="match status" value="1"/>
</dbReference>
<comment type="caution">
    <text evidence="4">The sequence shown here is derived from an EMBL/GenBank/DDBJ whole genome shotgun (WGS) entry which is preliminary data.</text>
</comment>
<protein>
    <submittedName>
        <fullName evidence="4">Zinc-binding alcohol dehydrogenase family protein</fullName>
    </submittedName>
</protein>
<dbReference type="InterPro" id="IPR013149">
    <property type="entry name" value="ADH-like_C"/>
</dbReference>
<dbReference type="InterPro" id="IPR011032">
    <property type="entry name" value="GroES-like_sf"/>
</dbReference>
<dbReference type="AlphaFoldDB" id="A0A7V5CU01"/>
<dbReference type="InterPro" id="IPR013154">
    <property type="entry name" value="ADH-like_N"/>
</dbReference>
<dbReference type="EMBL" id="DTKL01000066">
    <property type="protein sequence ID" value="HGY95117.1"/>
    <property type="molecule type" value="Genomic_DNA"/>
</dbReference>
<evidence type="ECO:0000259" key="3">
    <source>
        <dbReference type="Pfam" id="PF08240"/>
    </source>
</evidence>
<gene>
    <name evidence="4" type="ORF">ENW50_10620</name>
</gene>
<dbReference type="Pfam" id="PF00107">
    <property type="entry name" value="ADH_zinc_N"/>
    <property type="match status" value="1"/>
</dbReference>
<dbReference type="GO" id="GO:0016491">
    <property type="term" value="F:oxidoreductase activity"/>
    <property type="evidence" value="ECO:0007669"/>
    <property type="project" value="UniProtKB-KW"/>
</dbReference>
<feature type="domain" description="Alcohol dehydrogenase-like C-terminal" evidence="2">
    <location>
        <begin position="169"/>
        <end position="296"/>
    </location>
</feature>
<dbReference type="CDD" id="cd08261">
    <property type="entry name" value="Zn_ADH7"/>
    <property type="match status" value="1"/>
</dbReference>
<evidence type="ECO:0000259" key="2">
    <source>
        <dbReference type="Pfam" id="PF00107"/>
    </source>
</evidence>
<dbReference type="InterPro" id="IPR050129">
    <property type="entry name" value="Zn_alcohol_dh"/>
</dbReference>
<sequence>MKALLLHEPERASVADVPVPVRQSGEALLRVRRVGLCGSDLNSYRGRNPMVSYPRILGHEIAATIVDIDAGHASLASGMDVTISPYTCCNQCASCLRGRKNACQFNQTLGVQRDGALAEYVSVPVDRLYPAQLGLKSLCLVEPLTVGFHAVARSEVTASGTVAVLGCGGVGLGAVSAAAFEGATTIAVDVDDAKLAIAQQAGAQHTIHSQRQNLHEALQELTGGRGPDVSIEAIGTPATFRAAVEEVAFTGRVVYIGYAKEPVSYETRLFVQKELDIRGSRNAQPEDFRKVIRMLEAGSFPVDAAVSTTVPLEDAPRILAEWSANPARFTKIMIDLDDTPSRG</sequence>
<keyword evidence="1" id="KW-0560">Oxidoreductase</keyword>
<dbReference type="Gene3D" id="3.40.50.720">
    <property type="entry name" value="NAD(P)-binding Rossmann-like Domain"/>
    <property type="match status" value="1"/>
</dbReference>
<feature type="domain" description="Alcohol dehydrogenase-like N-terminal" evidence="3">
    <location>
        <begin position="24"/>
        <end position="131"/>
    </location>
</feature>
<name>A0A7V5CU01_9BACT</name>
<proteinExistence type="predicted"/>
<dbReference type="SUPFAM" id="SSF51735">
    <property type="entry name" value="NAD(P)-binding Rossmann-fold domains"/>
    <property type="match status" value="1"/>
</dbReference>
<evidence type="ECO:0000256" key="1">
    <source>
        <dbReference type="ARBA" id="ARBA00023002"/>
    </source>
</evidence>
<dbReference type="Gene3D" id="3.90.180.10">
    <property type="entry name" value="Medium-chain alcohol dehydrogenases, catalytic domain"/>
    <property type="match status" value="1"/>
</dbReference>
<organism evidence="4">
    <name type="scientific">Acidobacterium capsulatum</name>
    <dbReference type="NCBI Taxonomy" id="33075"/>
    <lineage>
        <taxon>Bacteria</taxon>
        <taxon>Pseudomonadati</taxon>
        <taxon>Acidobacteriota</taxon>
        <taxon>Terriglobia</taxon>
        <taxon>Terriglobales</taxon>
        <taxon>Acidobacteriaceae</taxon>
        <taxon>Acidobacterium</taxon>
    </lineage>
</organism>
<evidence type="ECO:0000313" key="4">
    <source>
        <dbReference type="EMBL" id="HGY95117.1"/>
    </source>
</evidence>
<reference evidence="4" key="1">
    <citation type="journal article" date="2020" name="mSystems">
        <title>Genome- and Community-Level Interaction Insights into Carbon Utilization and Element Cycling Functions of Hydrothermarchaeota in Hydrothermal Sediment.</title>
        <authorList>
            <person name="Zhou Z."/>
            <person name="Liu Y."/>
            <person name="Xu W."/>
            <person name="Pan J."/>
            <person name="Luo Z.H."/>
            <person name="Li M."/>
        </authorList>
    </citation>
    <scope>NUCLEOTIDE SEQUENCE [LARGE SCALE GENOMIC DNA]</scope>
    <source>
        <strain evidence="4">SpSt-855</strain>
    </source>
</reference>
<accession>A0A7V5CU01</accession>
<dbReference type="InterPro" id="IPR036291">
    <property type="entry name" value="NAD(P)-bd_dom_sf"/>
</dbReference>
<dbReference type="PANTHER" id="PTHR43401:SF2">
    <property type="entry name" value="L-THREONINE 3-DEHYDROGENASE"/>
    <property type="match status" value="1"/>
</dbReference>
<dbReference type="PANTHER" id="PTHR43401">
    <property type="entry name" value="L-THREONINE 3-DEHYDROGENASE"/>
    <property type="match status" value="1"/>
</dbReference>
<dbReference type="SUPFAM" id="SSF50129">
    <property type="entry name" value="GroES-like"/>
    <property type="match status" value="1"/>
</dbReference>